<keyword evidence="3" id="KW-0963">Cytoplasm</keyword>
<evidence type="ECO:0000256" key="2">
    <source>
        <dbReference type="ARBA" id="ARBA00023235"/>
    </source>
</evidence>
<reference evidence="4 9" key="2">
    <citation type="submission" date="2017-04" db="EMBL/GenBank/DDBJ databases">
        <title>Weissella cibaria strain m2 complete genome.</title>
        <authorList>
            <person name="Pan Q."/>
            <person name="Tan M."/>
            <person name="Yao F."/>
            <person name="Su S."/>
        </authorList>
    </citation>
    <scope>NUCLEOTIDE SEQUENCE [LARGE SCALE GENOMIC DNA]</scope>
    <source>
        <strain evidence="4 9">M2</strain>
    </source>
</reference>
<gene>
    <name evidence="6" type="primary">pgk</name>
    <name evidence="6" type="synonym">tpi</name>
    <name evidence="6" type="ORF">ab3b_00147</name>
    <name evidence="4" type="ORF">B6254_2442</name>
    <name evidence="5" type="ORF">QX99_00045</name>
</gene>
<dbReference type="GO" id="GO:0005829">
    <property type="term" value="C:cytosol"/>
    <property type="evidence" value="ECO:0007669"/>
    <property type="project" value="TreeGrafter"/>
</dbReference>
<keyword evidence="3" id="KW-0312">Gluconeogenesis</keyword>
<keyword evidence="2 3" id="KW-0413">Isomerase</keyword>
<dbReference type="Pfam" id="PF00121">
    <property type="entry name" value="TIM"/>
    <property type="match status" value="1"/>
</dbReference>
<dbReference type="STRING" id="137591.AO080_02120"/>
<accession>A0A0D1LRV6</accession>
<comment type="catalytic activity">
    <reaction evidence="3">
        <text>D-glyceraldehyde 3-phosphate = dihydroxyacetone phosphate</text>
        <dbReference type="Rhea" id="RHEA:18585"/>
        <dbReference type="ChEBI" id="CHEBI:57642"/>
        <dbReference type="ChEBI" id="CHEBI:59776"/>
        <dbReference type="EC" id="5.3.1.1"/>
    </reaction>
</comment>
<comment type="subunit">
    <text evidence="3">Homodimer.</text>
</comment>
<proteinExistence type="inferred from homology"/>
<evidence type="ECO:0000313" key="9">
    <source>
        <dbReference type="Proteomes" id="UP000244870"/>
    </source>
</evidence>
<dbReference type="RefSeq" id="WP_224158830.1">
    <property type="nucleotide sequence ID" value="NZ_BJEF01000003.1"/>
</dbReference>
<comment type="subcellular location">
    <subcellularLocation>
        <location evidence="3">Cytoplasm</location>
    </subcellularLocation>
</comment>
<dbReference type="PROSITE" id="PS51440">
    <property type="entry name" value="TIM_2"/>
    <property type="match status" value="1"/>
</dbReference>
<dbReference type="EMBL" id="JWHT01000004">
    <property type="protein sequence ID" value="KIU25679.1"/>
    <property type="molecule type" value="Genomic_DNA"/>
</dbReference>
<comment type="pathway">
    <text evidence="3">Carbohydrate degradation; glycolysis; D-glyceraldehyde 3-phosphate from glycerone phosphate: step 1/1.</text>
</comment>
<dbReference type="PANTHER" id="PTHR21139">
    <property type="entry name" value="TRIOSEPHOSPHATE ISOMERASE"/>
    <property type="match status" value="1"/>
</dbReference>
<dbReference type="EC" id="5.3.1.1" evidence="3"/>
<dbReference type="eggNOG" id="COG0149">
    <property type="taxonomic scope" value="Bacteria"/>
</dbReference>
<dbReference type="Gene3D" id="3.20.20.70">
    <property type="entry name" value="Aldolase class I"/>
    <property type="match status" value="1"/>
</dbReference>
<dbReference type="InterPro" id="IPR013785">
    <property type="entry name" value="Aldolase_TIM"/>
</dbReference>
<comment type="similarity">
    <text evidence="1 3">Belongs to the triosephosphate isomerase family.</text>
</comment>
<evidence type="ECO:0000313" key="8">
    <source>
        <dbReference type="Proteomes" id="UP000032289"/>
    </source>
</evidence>
<evidence type="ECO:0000313" key="7">
    <source>
        <dbReference type="Proteomes" id="UP000032287"/>
    </source>
</evidence>
<name>A0A0D1LRV6_9LACO</name>
<dbReference type="PATRIC" id="fig|137591.24.peg.149"/>
<dbReference type="GO" id="GO:0004807">
    <property type="term" value="F:triose-phosphate isomerase activity"/>
    <property type="evidence" value="ECO:0007669"/>
    <property type="project" value="UniProtKB-EC"/>
</dbReference>
<evidence type="ECO:0000313" key="5">
    <source>
        <dbReference type="EMBL" id="KIU22541.1"/>
    </source>
</evidence>
<dbReference type="InterPro" id="IPR000652">
    <property type="entry name" value="Triosephosphate_isomerase"/>
</dbReference>
<dbReference type="Proteomes" id="UP000032289">
    <property type="component" value="Unassembled WGS sequence"/>
</dbReference>
<dbReference type="GO" id="GO:0046166">
    <property type="term" value="P:glyceraldehyde-3-phosphate biosynthetic process"/>
    <property type="evidence" value="ECO:0007669"/>
    <property type="project" value="TreeGrafter"/>
</dbReference>
<dbReference type="SUPFAM" id="SSF51351">
    <property type="entry name" value="Triosephosphate isomerase (TIM)"/>
    <property type="match status" value="1"/>
</dbReference>
<dbReference type="GO" id="GO:0019563">
    <property type="term" value="P:glycerol catabolic process"/>
    <property type="evidence" value="ECO:0007669"/>
    <property type="project" value="TreeGrafter"/>
</dbReference>
<dbReference type="Proteomes" id="UP000032287">
    <property type="component" value="Unassembled WGS sequence"/>
</dbReference>
<dbReference type="EMBL" id="JWHU01000001">
    <property type="protein sequence ID" value="KIU22541.1"/>
    <property type="molecule type" value="Genomic_DNA"/>
</dbReference>
<dbReference type="GeneID" id="66961316"/>
<sequence>MMLAVLNFKNLVDFEEQLQFLDDLSHADVQVDLKISPTLPVPNDFENFEIISQNLTIKERTVGEISPSVLHHLNISTSFIGHLERRKSLNEGLLIVRKRLENALENDIKPIISVGQYSNLELVTEELDILLKDQPITKPIIIAYESLASTEMGRALYSIDEIRDVHNKIREFMTTHYPAIDYQLILGGHMDEVGSPIANAIGYDGVLIGDRYHTLASFQPVLNVLNNLSR</sequence>
<evidence type="ECO:0000313" key="4">
    <source>
        <dbReference type="EMBL" id="AWF96788.1"/>
    </source>
</evidence>
<dbReference type="GO" id="GO:0006096">
    <property type="term" value="P:glycolytic process"/>
    <property type="evidence" value="ECO:0007669"/>
    <property type="project" value="UniProtKB-UniPathway"/>
</dbReference>
<evidence type="ECO:0000256" key="3">
    <source>
        <dbReference type="RuleBase" id="RU363013"/>
    </source>
</evidence>
<dbReference type="AlphaFoldDB" id="A0A0D1LRV6"/>
<keyword evidence="3" id="KW-0324">Glycolysis</keyword>
<reference evidence="7 8" key="1">
    <citation type="journal article" date="2015" name="Microbiology (Mosc.)">
        <title>Genomics of the Weissella cibaria species with an examination of its metabolic traits.</title>
        <authorList>
            <person name="Lynch K.M."/>
            <person name="Lucid A."/>
            <person name="Arendt E.K."/>
            <person name="Sleator R.D."/>
            <person name="Lucey B."/>
            <person name="Coffey A."/>
        </authorList>
    </citation>
    <scope>NUCLEOTIDE SEQUENCE [LARGE SCALE GENOMIC DNA]</scope>
    <source>
        <strain evidence="6 8">AB3b</strain>
        <strain evidence="5 7">MG1</strain>
    </source>
</reference>
<organism evidence="6 8">
    <name type="scientific">Weissella cibaria</name>
    <dbReference type="NCBI Taxonomy" id="137591"/>
    <lineage>
        <taxon>Bacteria</taxon>
        <taxon>Bacillati</taxon>
        <taxon>Bacillota</taxon>
        <taxon>Bacilli</taxon>
        <taxon>Lactobacillales</taxon>
        <taxon>Lactobacillaceae</taxon>
        <taxon>Weissella</taxon>
    </lineage>
</organism>
<dbReference type="EMBL" id="CP020928">
    <property type="protein sequence ID" value="AWF96788.1"/>
    <property type="molecule type" value="Genomic_DNA"/>
</dbReference>
<evidence type="ECO:0000256" key="1">
    <source>
        <dbReference type="ARBA" id="ARBA00007422"/>
    </source>
</evidence>
<dbReference type="Proteomes" id="UP000244870">
    <property type="component" value="Chromosome"/>
</dbReference>
<dbReference type="UniPathway" id="UPA00138"/>
<evidence type="ECO:0000313" key="6">
    <source>
        <dbReference type="EMBL" id="KIU25679.1"/>
    </source>
</evidence>
<dbReference type="PANTHER" id="PTHR21139:SF42">
    <property type="entry name" value="TRIOSEPHOSPHATE ISOMERASE"/>
    <property type="match status" value="1"/>
</dbReference>
<dbReference type="GO" id="GO:0006094">
    <property type="term" value="P:gluconeogenesis"/>
    <property type="evidence" value="ECO:0007669"/>
    <property type="project" value="UniProtKB-UniPathway"/>
</dbReference>
<dbReference type="UniPathway" id="UPA00109">
    <property type="reaction ID" value="UER00189"/>
</dbReference>
<protein>
    <recommendedName>
        <fullName evidence="3">Triosephosphate isomerase</fullName>
        <ecNumber evidence="3">5.3.1.1</ecNumber>
    </recommendedName>
</protein>
<comment type="pathway">
    <text evidence="3">Carbohydrate biosynthesis; gluconeogenesis.</text>
</comment>
<dbReference type="InterPro" id="IPR035990">
    <property type="entry name" value="TIM_sf"/>
</dbReference>
<keyword evidence="7" id="KW-1185">Reference proteome</keyword>